<dbReference type="EC" id="5.1.1.7" evidence="3 8"/>
<dbReference type="PANTHER" id="PTHR31689">
    <property type="entry name" value="DIAMINOPIMELATE EPIMERASE, CHLOROPLASTIC"/>
    <property type="match status" value="1"/>
</dbReference>
<evidence type="ECO:0000256" key="2">
    <source>
        <dbReference type="ARBA" id="ARBA00010219"/>
    </source>
</evidence>
<evidence type="ECO:0000256" key="7">
    <source>
        <dbReference type="ARBA" id="ARBA00051712"/>
    </source>
</evidence>
<comment type="function">
    <text evidence="8">Catalyzes the stereoinversion of LL-2,6-diaminopimelate (L,L-DAP) to meso-diaminopimelate (meso-DAP), a precursor of L-lysine and an essential component of the bacterial peptidoglycan.</text>
</comment>
<comment type="caution">
    <text evidence="10">The sequence shown here is derived from an EMBL/GenBank/DDBJ whole genome shotgun (WGS) entry which is preliminary data.</text>
</comment>
<accession>A0ABU5VRR4</accession>
<feature type="binding site" evidence="8">
    <location>
        <begin position="76"/>
        <end position="77"/>
    </location>
    <ligand>
        <name>substrate</name>
    </ligand>
</feature>
<comment type="similarity">
    <text evidence="2 8">Belongs to the diaminopimelate epimerase family.</text>
</comment>
<organism evidence="10 11">
    <name type="scientific">Bacteriovorax antarcticus</name>
    <dbReference type="NCBI Taxonomy" id="3088717"/>
    <lineage>
        <taxon>Bacteria</taxon>
        <taxon>Pseudomonadati</taxon>
        <taxon>Bdellovibrionota</taxon>
        <taxon>Bacteriovoracia</taxon>
        <taxon>Bacteriovoracales</taxon>
        <taxon>Bacteriovoracaceae</taxon>
        <taxon>Bacteriovorax</taxon>
    </lineage>
</organism>
<dbReference type="Gene3D" id="3.10.310.10">
    <property type="entry name" value="Diaminopimelate Epimerase, Chain A, domain 1"/>
    <property type="match status" value="2"/>
</dbReference>
<comment type="caution">
    <text evidence="8">Lacks conserved residue(s) required for the propagation of feature annotation.</text>
</comment>
<feature type="binding site" evidence="8">
    <location>
        <begin position="212"/>
        <end position="213"/>
    </location>
    <ligand>
        <name>substrate</name>
    </ligand>
</feature>
<protein>
    <recommendedName>
        <fullName evidence="3 8">Diaminopimelate epimerase</fullName>
        <shortName evidence="8">DAP epimerase</shortName>
        <ecNumber evidence="3 8">5.1.1.7</ecNumber>
    </recommendedName>
    <alternativeName>
        <fullName evidence="8">PLP-independent amino acid racemase</fullName>
    </alternativeName>
</protein>
<keyword evidence="11" id="KW-1185">Reference proteome</keyword>
<name>A0ABU5VRR4_9BACT</name>
<feature type="active site" evidence="9">
    <location>
        <position position="75"/>
    </location>
</feature>
<evidence type="ECO:0000256" key="6">
    <source>
        <dbReference type="ARBA" id="ARBA00023235"/>
    </source>
</evidence>
<gene>
    <name evidence="8 10" type="primary">dapF</name>
    <name evidence="10" type="ORF">SHI21_02695</name>
</gene>
<reference evidence="10 11" key="1">
    <citation type="submission" date="2023-11" db="EMBL/GenBank/DDBJ databases">
        <title>A Novel Polar Bacteriovorax (B. antarcticus) Isolated from the Biocrust in Antarctica.</title>
        <authorList>
            <person name="Mun W."/>
            <person name="Choi S.Y."/>
            <person name="Mitchell R.J."/>
        </authorList>
    </citation>
    <scope>NUCLEOTIDE SEQUENCE [LARGE SCALE GENOMIC DNA]</scope>
    <source>
        <strain evidence="10 11">PP10</strain>
    </source>
</reference>
<feature type="binding site" evidence="8">
    <location>
        <position position="66"/>
    </location>
    <ligand>
        <name>substrate</name>
    </ligand>
</feature>
<evidence type="ECO:0000313" key="10">
    <source>
        <dbReference type="EMBL" id="MEA9355088.1"/>
    </source>
</evidence>
<feature type="binding site" evidence="8">
    <location>
        <position position="14"/>
    </location>
    <ligand>
        <name>substrate</name>
    </ligand>
</feature>
<dbReference type="PANTHER" id="PTHR31689:SF0">
    <property type="entry name" value="DIAMINOPIMELATE EPIMERASE"/>
    <property type="match status" value="1"/>
</dbReference>
<evidence type="ECO:0000256" key="9">
    <source>
        <dbReference type="PROSITE-ProRule" id="PRU10125"/>
    </source>
</evidence>
<dbReference type="SUPFAM" id="SSF54506">
    <property type="entry name" value="Diaminopimelate epimerase-like"/>
    <property type="match status" value="2"/>
</dbReference>
<feature type="binding site" evidence="8">
    <location>
        <position position="183"/>
    </location>
    <ligand>
        <name>substrate</name>
    </ligand>
</feature>
<keyword evidence="5 8" id="KW-0457">Lysine biosynthesis</keyword>
<feature type="active site" description="Proton donor" evidence="8">
    <location>
        <position position="75"/>
    </location>
</feature>
<dbReference type="HAMAP" id="MF_00197">
    <property type="entry name" value="DAP_epimerase"/>
    <property type="match status" value="1"/>
</dbReference>
<feature type="binding site" evidence="8">
    <location>
        <begin position="201"/>
        <end position="202"/>
    </location>
    <ligand>
        <name>substrate</name>
    </ligand>
</feature>
<sequence length="267" mass="29954">MTKINFTKFNATGNDFIVIDNRDLIYKAEDKSKWAALCSLKTGIGADGVLLLEKSSTVDFKMRYINADGGEVEMCGNGARAITAFANEVLDSKKETYKFETMNGVYECSLDAKYGYRLKMTELYDVGKIELKDLDSKVHAKKSFYMNTGVPHAVFEIEKIKEYPVYDNGRMVRYDERFPKGSNANFYEVTSANHIKIRTYERGVENETLSCGTGATATALVAAKFYGWKDEVVLETMGGILAVKFSEDLKDIYLCGKVEKIFTGTTL</sequence>
<keyword evidence="8" id="KW-0963">Cytoplasm</keyword>
<comment type="subcellular location">
    <subcellularLocation>
        <location evidence="8">Cytoplasm</location>
    </subcellularLocation>
</comment>
<evidence type="ECO:0000256" key="4">
    <source>
        <dbReference type="ARBA" id="ARBA00022605"/>
    </source>
</evidence>
<dbReference type="InterPro" id="IPR001653">
    <property type="entry name" value="DAP_epimerase_DapF"/>
</dbReference>
<evidence type="ECO:0000256" key="8">
    <source>
        <dbReference type="HAMAP-Rule" id="MF_00197"/>
    </source>
</evidence>
<dbReference type="Pfam" id="PF01678">
    <property type="entry name" value="DAP_epimerase"/>
    <property type="match status" value="2"/>
</dbReference>
<dbReference type="Proteomes" id="UP001302274">
    <property type="component" value="Unassembled WGS sequence"/>
</dbReference>
<feature type="site" description="Could be important to modulate the pK values of the two catalytic cysteine residues" evidence="8">
    <location>
        <position position="201"/>
    </location>
</feature>
<feature type="site" description="Could be important to modulate the pK values of the two catalytic cysteine residues" evidence="8">
    <location>
        <position position="152"/>
    </location>
</feature>
<keyword evidence="4 8" id="KW-0028">Amino-acid biosynthesis</keyword>
<evidence type="ECO:0000313" key="11">
    <source>
        <dbReference type="Proteomes" id="UP001302274"/>
    </source>
</evidence>
<keyword evidence="6 8" id="KW-0413">Isomerase</keyword>
<comment type="subunit">
    <text evidence="8">Homodimer.</text>
</comment>
<proteinExistence type="inferred from homology"/>
<dbReference type="NCBIfam" id="TIGR00652">
    <property type="entry name" value="DapF"/>
    <property type="match status" value="1"/>
</dbReference>
<comment type="pathway">
    <text evidence="1 8">Amino-acid biosynthesis; L-lysine biosynthesis via DAP pathway; DL-2,6-diaminopimelate from LL-2,6-diaminopimelate: step 1/1.</text>
</comment>
<dbReference type="InterPro" id="IPR018510">
    <property type="entry name" value="DAP_epimerase_AS"/>
</dbReference>
<dbReference type="EMBL" id="JAYGJQ010000001">
    <property type="protein sequence ID" value="MEA9355088.1"/>
    <property type="molecule type" value="Genomic_DNA"/>
</dbReference>
<evidence type="ECO:0000256" key="5">
    <source>
        <dbReference type="ARBA" id="ARBA00023154"/>
    </source>
</evidence>
<comment type="catalytic activity">
    <reaction evidence="7 8">
        <text>(2S,6S)-2,6-diaminopimelate = meso-2,6-diaminopimelate</text>
        <dbReference type="Rhea" id="RHEA:15393"/>
        <dbReference type="ChEBI" id="CHEBI:57609"/>
        <dbReference type="ChEBI" id="CHEBI:57791"/>
        <dbReference type="EC" id="5.1.1.7"/>
    </reaction>
</comment>
<feature type="active site" description="Proton acceptor" evidence="8">
    <location>
        <position position="211"/>
    </location>
</feature>
<dbReference type="RefSeq" id="WP_323574577.1">
    <property type="nucleotide sequence ID" value="NZ_JAYGJQ010000001.1"/>
</dbReference>
<evidence type="ECO:0000256" key="1">
    <source>
        <dbReference type="ARBA" id="ARBA00005196"/>
    </source>
</evidence>
<dbReference type="GO" id="GO:0008837">
    <property type="term" value="F:diaminopimelate epimerase activity"/>
    <property type="evidence" value="ECO:0007669"/>
    <property type="project" value="UniProtKB-EC"/>
</dbReference>
<dbReference type="PROSITE" id="PS01326">
    <property type="entry name" value="DAP_EPIMERASE"/>
    <property type="match status" value="1"/>
</dbReference>
<evidence type="ECO:0000256" key="3">
    <source>
        <dbReference type="ARBA" id="ARBA00013080"/>
    </source>
</evidence>